<organism evidence="3 4">
    <name type="scientific">Marisediminitalea aggregata</name>
    <dbReference type="NCBI Taxonomy" id="634436"/>
    <lineage>
        <taxon>Bacteria</taxon>
        <taxon>Pseudomonadati</taxon>
        <taxon>Pseudomonadota</taxon>
        <taxon>Gammaproteobacteria</taxon>
        <taxon>Alteromonadales</taxon>
        <taxon>Alteromonadaceae</taxon>
        <taxon>Marisediminitalea</taxon>
    </lineage>
</organism>
<dbReference type="InterPro" id="IPR025164">
    <property type="entry name" value="Toastrack_DUF4097"/>
</dbReference>
<dbReference type="EMBL" id="FQWD01000001">
    <property type="protein sequence ID" value="SHF74081.1"/>
    <property type="molecule type" value="Genomic_DNA"/>
</dbReference>
<dbReference type="AlphaFoldDB" id="A0A1M5E4U2"/>
<keyword evidence="1" id="KW-0732">Signal</keyword>
<feature type="signal peptide" evidence="1">
    <location>
        <begin position="1"/>
        <end position="28"/>
    </location>
</feature>
<reference evidence="4" key="1">
    <citation type="submission" date="2016-11" db="EMBL/GenBank/DDBJ databases">
        <authorList>
            <person name="Varghese N."/>
            <person name="Submissions S."/>
        </authorList>
    </citation>
    <scope>NUCLEOTIDE SEQUENCE [LARGE SCALE GENOMIC DNA]</scope>
    <source>
        <strain evidence="4">CGMCC 1.8995</strain>
    </source>
</reference>
<evidence type="ECO:0000313" key="3">
    <source>
        <dbReference type="EMBL" id="SHF74081.1"/>
    </source>
</evidence>
<dbReference type="STRING" id="634436.SAMN05216361_0248"/>
<evidence type="ECO:0000256" key="1">
    <source>
        <dbReference type="SAM" id="SignalP"/>
    </source>
</evidence>
<gene>
    <name evidence="3" type="ORF">SAMN05216361_0248</name>
</gene>
<proteinExistence type="predicted"/>
<feature type="chain" id="PRO_5012589946" evidence="1">
    <location>
        <begin position="29"/>
        <end position="324"/>
    </location>
</feature>
<name>A0A1M5E4U2_9ALTE</name>
<protein>
    <submittedName>
        <fullName evidence="3">Putative adhesin</fullName>
    </submittedName>
</protein>
<dbReference type="Pfam" id="PF13349">
    <property type="entry name" value="DUF4097"/>
    <property type="match status" value="1"/>
</dbReference>
<accession>A0A1M5E4U2</accession>
<evidence type="ECO:0000259" key="2">
    <source>
        <dbReference type="Pfam" id="PF13349"/>
    </source>
</evidence>
<evidence type="ECO:0000313" key="4">
    <source>
        <dbReference type="Proteomes" id="UP000184520"/>
    </source>
</evidence>
<dbReference type="RefSeq" id="WP_073316722.1">
    <property type="nucleotide sequence ID" value="NZ_FQWD01000001.1"/>
</dbReference>
<dbReference type="Proteomes" id="UP000184520">
    <property type="component" value="Unassembled WGS sequence"/>
</dbReference>
<keyword evidence="4" id="KW-1185">Reference proteome</keyword>
<dbReference type="OrthoDB" id="6194490at2"/>
<feature type="domain" description="DUF4097" evidence="2">
    <location>
        <begin position="54"/>
        <end position="322"/>
    </location>
</feature>
<sequence>MNMTFNSSLLRRVGVGAIVLAVSGMAWAQQKVDQTLDTSSSPTVEMEHVYGKAEIKTWDKDQVRVSGTLGELTEEFTFEKRGNTVVIDVEVKNNHYRWEDKDDSKDDLVVYVPVNSKLSYETVNANVKVSGVKGGTSVEVVNGNILLEDLARRVNVESVNGDIEVINVSGSLVIESVNGDMEVQHVSEDSLEVTSVNGEIDLQSNSREISLETVNGNSKLMLGNVSELSMASVNGNAKVNMTLAKGGEVEVDSVGGRIELSFQSDVSARFEVEAHAGGKIINNLNDTEVKKSKYGPGRWIDFTMGSGEGKVRVSTVNGRITLDK</sequence>